<proteinExistence type="predicted"/>
<comment type="caution">
    <text evidence="1">The sequence shown here is derived from an EMBL/GenBank/DDBJ whole genome shotgun (WGS) entry which is preliminary data.</text>
</comment>
<keyword evidence="2" id="KW-1185">Reference proteome</keyword>
<organism evidence="1 2">
    <name type="scientific">Salmonirosea aquatica</name>
    <dbReference type="NCBI Taxonomy" id="2654236"/>
    <lineage>
        <taxon>Bacteria</taxon>
        <taxon>Pseudomonadati</taxon>
        <taxon>Bacteroidota</taxon>
        <taxon>Cytophagia</taxon>
        <taxon>Cytophagales</taxon>
        <taxon>Spirosomataceae</taxon>
        <taxon>Salmonirosea</taxon>
    </lineage>
</organism>
<dbReference type="RefSeq" id="WP_152761887.1">
    <property type="nucleotide sequence ID" value="NZ_WHLY01000002.1"/>
</dbReference>
<evidence type="ECO:0000313" key="1">
    <source>
        <dbReference type="EMBL" id="MPR35115.1"/>
    </source>
</evidence>
<dbReference type="AlphaFoldDB" id="A0A7C9BKY0"/>
<evidence type="ECO:0000313" key="2">
    <source>
        <dbReference type="Proteomes" id="UP000479293"/>
    </source>
</evidence>
<gene>
    <name evidence="1" type="ORF">GBK04_17615</name>
</gene>
<accession>A0A7C9BKY0</accession>
<name>A0A7C9BKY0_9BACT</name>
<protein>
    <submittedName>
        <fullName evidence="1">Uncharacterized protein</fullName>
    </submittedName>
</protein>
<reference evidence="1 2" key="1">
    <citation type="submission" date="2019-10" db="EMBL/GenBank/DDBJ databases">
        <title>Draft Genome Sequence of Cytophagaceae sp. SJW1-29.</title>
        <authorList>
            <person name="Choi A."/>
        </authorList>
    </citation>
    <scope>NUCLEOTIDE SEQUENCE [LARGE SCALE GENOMIC DNA]</scope>
    <source>
        <strain evidence="1 2">SJW1-29</strain>
    </source>
</reference>
<dbReference type="Proteomes" id="UP000479293">
    <property type="component" value="Unassembled WGS sequence"/>
</dbReference>
<dbReference type="EMBL" id="WHLY01000002">
    <property type="protein sequence ID" value="MPR35115.1"/>
    <property type="molecule type" value="Genomic_DNA"/>
</dbReference>
<sequence>MDLTIKDPQDGQEMHFKVEPEMYGDEQGLRVIFPEKDSFVMVYRGEDKWEVVDEQFVNPDLVEIIGKALHPRAHYVSNSNPS</sequence>